<feature type="transmembrane region" description="Helical" evidence="1">
    <location>
        <begin position="22"/>
        <end position="41"/>
    </location>
</feature>
<accession>A0A7J3I795</accession>
<evidence type="ECO:0000256" key="1">
    <source>
        <dbReference type="SAM" id="Phobius"/>
    </source>
</evidence>
<keyword evidence="1" id="KW-1133">Transmembrane helix</keyword>
<reference evidence="2" key="1">
    <citation type="journal article" date="2020" name="mSystems">
        <title>Genome- and Community-Level Interaction Insights into Carbon Utilization and Element Cycling Functions of Hydrothermarchaeota in Hydrothermal Sediment.</title>
        <authorList>
            <person name="Zhou Z."/>
            <person name="Liu Y."/>
            <person name="Xu W."/>
            <person name="Pan J."/>
            <person name="Luo Z.H."/>
            <person name="Li M."/>
        </authorList>
    </citation>
    <scope>NUCLEOTIDE SEQUENCE [LARGE SCALE GENOMIC DNA]</scope>
    <source>
        <strain evidence="2">SpSt-618</strain>
    </source>
</reference>
<sequence>MDDKITETSVSTVIDTAIRSSFNLNILAIIILLTAGGMILCSINPRTNSLGAVTKDRMALAIIREYGIFIRATTASGLTNDLSDEYVRFANPYPITKNDILITYDVNADTLFTTSNATVLVFI</sequence>
<keyword evidence="1" id="KW-0812">Transmembrane</keyword>
<name>A0A7J3I795_9CREN</name>
<gene>
    <name evidence="2" type="ORF">ENT87_03840</name>
</gene>
<comment type="caution">
    <text evidence="2">The sequence shown here is derived from an EMBL/GenBank/DDBJ whole genome shotgun (WGS) entry which is preliminary data.</text>
</comment>
<evidence type="ECO:0000313" key="2">
    <source>
        <dbReference type="EMBL" id="HGN36664.1"/>
    </source>
</evidence>
<protein>
    <submittedName>
        <fullName evidence="2">Uncharacterized protein</fullName>
    </submittedName>
</protein>
<dbReference type="EMBL" id="DTAI01000111">
    <property type="protein sequence ID" value="HGN36664.1"/>
    <property type="molecule type" value="Genomic_DNA"/>
</dbReference>
<keyword evidence="1" id="KW-0472">Membrane</keyword>
<proteinExistence type="predicted"/>
<dbReference type="AlphaFoldDB" id="A0A7J3I795"/>
<organism evidence="2">
    <name type="scientific">Ignisphaera aggregans</name>
    <dbReference type="NCBI Taxonomy" id="334771"/>
    <lineage>
        <taxon>Archaea</taxon>
        <taxon>Thermoproteota</taxon>
        <taxon>Thermoprotei</taxon>
        <taxon>Desulfurococcales</taxon>
        <taxon>Desulfurococcaceae</taxon>
        <taxon>Ignisphaera</taxon>
    </lineage>
</organism>